<evidence type="ECO:0000259" key="2">
    <source>
        <dbReference type="Pfam" id="PF13193"/>
    </source>
</evidence>
<dbReference type="SUPFAM" id="SSF56801">
    <property type="entry name" value="Acetyl-CoA synthetase-like"/>
    <property type="match status" value="1"/>
</dbReference>
<proteinExistence type="predicted"/>
<dbReference type="Pfam" id="PF00501">
    <property type="entry name" value="AMP-binding"/>
    <property type="match status" value="1"/>
</dbReference>
<dbReference type="HOGENOM" id="CLU_000022_2_12_6"/>
<reference evidence="3 4" key="1">
    <citation type="journal article" date="2009" name="Infect. Immun.">
        <title>Comparative genomics reveal extensive transposon-mediated genomic plasticity and diversity among potential effector proteins within the genus Coxiella.</title>
        <authorList>
            <person name="Beare P.A."/>
            <person name="Unsworth N."/>
            <person name="Andoh M."/>
            <person name="Voth D.E."/>
            <person name="Omsland A."/>
            <person name="Gilk S.D."/>
            <person name="Williams K.P."/>
            <person name="Sobral B.W."/>
            <person name="Kupko J.J.III."/>
            <person name="Porcella S.F."/>
            <person name="Samuel J.E."/>
            <person name="Heinzen R.A."/>
        </authorList>
    </citation>
    <scope>NUCLEOTIDE SEQUENCE [LARGE SCALE GENOMIC DNA]</scope>
    <source>
        <strain evidence="3 4">Dugway 5J108-111</strain>
    </source>
</reference>
<organism evidence="3 4">
    <name type="scientific">Coxiella burnetii (strain Dugway 5J108-111)</name>
    <dbReference type="NCBI Taxonomy" id="434922"/>
    <lineage>
        <taxon>Bacteria</taxon>
        <taxon>Pseudomonadati</taxon>
        <taxon>Pseudomonadota</taxon>
        <taxon>Gammaproteobacteria</taxon>
        <taxon>Legionellales</taxon>
        <taxon>Coxiellaceae</taxon>
        <taxon>Coxiella</taxon>
    </lineage>
</organism>
<dbReference type="RefSeq" id="WP_011996773.1">
    <property type="nucleotide sequence ID" value="NC_009727.1"/>
</dbReference>
<evidence type="ECO:0000313" key="3">
    <source>
        <dbReference type="EMBL" id="ABS76834.1"/>
    </source>
</evidence>
<dbReference type="CDD" id="cd05930">
    <property type="entry name" value="A_NRPS"/>
    <property type="match status" value="1"/>
</dbReference>
<accession>A9KDZ9</accession>
<gene>
    <name evidence="3" type="ordered locus">CBUD_0833</name>
</gene>
<dbReference type="GO" id="GO:0044550">
    <property type="term" value="P:secondary metabolite biosynthetic process"/>
    <property type="evidence" value="ECO:0007669"/>
    <property type="project" value="TreeGrafter"/>
</dbReference>
<dbReference type="Gene3D" id="3.40.50.980">
    <property type="match status" value="2"/>
</dbReference>
<dbReference type="Gene3D" id="3.30.300.30">
    <property type="match status" value="1"/>
</dbReference>
<evidence type="ECO:0000313" key="4">
    <source>
        <dbReference type="Proteomes" id="UP000008555"/>
    </source>
</evidence>
<name>A9KDZ9_COXBN</name>
<protein>
    <submittedName>
        <fullName evidence="3">Peptide synthetase</fullName>
    </submittedName>
</protein>
<dbReference type="EMBL" id="CP000733">
    <property type="protein sequence ID" value="ABS76834.1"/>
    <property type="molecule type" value="Genomic_DNA"/>
</dbReference>
<dbReference type="InterPro" id="IPR000873">
    <property type="entry name" value="AMP-dep_synth/lig_dom"/>
</dbReference>
<dbReference type="PANTHER" id="PTHR45527">
    <property type="entry name" value="NONRIBOSOMAL PEPTIDE SYNTHETASE"/>
    <property type="match status" value="1"/>
</dbReference>
<dbReference type="InterPro" id="IPR025110">
    <property type="entry name" value="AMP-bd_C"/>
</dbReference>
<evidence type="ECO:0000259" key="1">
    <source>
        <dbReference type="Pfam" id="PF00501"/>
    </source>
</evidence>
<dbReference type="InterPro" id="IPR010071">
    <property type="entry name" value="AA_adenyl_dom"/>
</dbReference>
<dbReference type="KEGG" id="cbd:CBUD_0833"/>
<dbReference type="Gene3D" id="2.30.38.10">
    <property type="entry name" value="Luciferase, Domain 3"/>
    <property type="match status" value="1"/>
</dbReference>
<dbReference type="NCBIfam" id="TIGR01733">
    <property type="entry name" value="AA-adenyl-dom"/>
    <property type="match status" value="1"/>
</dbReference>
<dbReference type="PANTHER" id="PTHR45527:SF1">
    <property type="entry name" value="FATTY ACID SYNTHASE"/>
    <property type="match status" value="1"/>
</dbReference>
<feature type="domain" description="AMP-binding enzyme C-terminal" evidence="2">
    <location>
        <begin position="420"/>
        <end position="495"/>
    </location>
</feature>
<dbReference type="AlphaFoldDB" id="A9KDZ9"/>
<dbReference type="PROSITE" id="PS00455">
    <property type="entry name" value="AMP_BINDING"/>
    <property type="match status" value="1"/>
</dbReference>
<dbReference type="Proteomes" id="UP000008555">
    <property type="component" value="Chromosome"/>
</dbReference>
<dbReference type="InterPro" id="IPR045851">
    <property type="entry name" value="AMP-bd_C_sf"/>
</dbReference>
<dbReference type="InterPro" id="IPR020845">
    <property type="entry name" value="AMP-binding_CS"/>
</dbReference>
<dbReference type="GO" id="GO:0043041">
    <property type="term" value="P:amino acid activation for nonribosomal peptide biosynthetic process"/>
    <property type="evidence" value="ECO:0007669"/>
    <property type="project" value="TreeGrafter"/>
</dbReference>
<feature type="domain" description="AMP-dependent synthetase/ligase" evidence="1">
    <location>
        <begin position="11"/>
        <end position="362"/>
    </location>
</feature>
<dbReference type="Pfam" id="PF13193">
    <property type="entry name" value="AMP-binding_C"/>
    <property type="match status" value="1"/>
</dbReference>
<sequence length="514" mass="58824">MTHLISLQAIQEQSIKNPDSIAVCHDDQSFSYRDLEKCANRLAHYLERHEVHQGEIVALYMRRSFDVLVGMLAVWKVGAAYLSLDFETPLARLKGIINQANPKCIVTEPALLNNLSTEIPLLTCHDLDYFKCDDEYHCHDERLYQEPAYLIYTSGSTGQPKGVLVNHANLSNYLFWFNEHFKITHQDIFSFNSSPAFDFAVTCIHAPLAAGARIVITSEADVLDIETYCHQLIENKVTFVKWTPSYFKFLVQYVEKKRPNFSSLRYLMIAGEELLTAYVERWYAVYPSHAIINEYGPTETTVGITTNLLTKSNLDRTLKTVPIGQAVRNSRLYVVDENNRPVEQGEVGELLIGGASVACGYYKAPELTRERFIKNPFSAEDDILYRTGDLVKQLPDKSFLYLGRIDNQVKINGYRVELNEVEYCLLRQTSIEHAYILAKKHEDGHQSLEAYVVLKPQATFNEAEIRNRLSQQLPQFMIPQHYYLIDRIPLTPNGKVDHSALVQMRKLGVKENAE</sequence>
<dbReference type="GO" id="GO:0031177">
    <property type="term" value="F:phosphopantetheine binding"/>
    <property type="evidence" value="ECO:0007669"/>
    <property type="project" value="TreeGrafter"/>
</dbReference>
<dbReference type="GO" id="GO:0005737">
    <property type="term" value="C:cytoplasm"/>
    <property type="evidence" value="ECO:0007669"/>
    <property type="project" value="TreeGrafter"/>
</dbReference>
<dbReference type="FunFam" id="3.40.50.980:FF:000001">
    <property type="entry name" value="Non-ribosomal peptide synthetase"/>
    <property type="match status" value="1"/>
</dbReference>